<evidence type="ECO:0000313" key="3">
    <source>
        <dbReference type="Proteomes" id="UP000008495"/>
    </source>
</evidence>
<dbReference type="InterPro" id="IPR003111">
    <property type="entry name" value="Lon_prtase_N"/>
</dbReference>
<dbReference type="InterPro" id="IPR046336">
    <property type="entry name" value="Lon_prtase_N_sf"/>
</dbReference>
<dbReference type="STRING" id="100225.SAMN05421595_2652"/>
<comment type="caution">
    <text evidence="2">The sequence shown here is derived from an EMBL/GenBank/DDBJ whole genome shotgun (WGS) entry which is preliminary data.</text>
</comment>
<dbReference type="InterPro" id="IPR015947">
    <property type="entry name" value="PUA-like_sf"/>
</dbReference>
<dbReference type="Gene3D" id="2.30.130.40">
    <property type="entry name" value="LON domain-like"/>
    <property type="match status" value="1"/>
</dbReference>
<dbReference type="SMART" id="SM00464">
    <property type="entry name" value="LON"/>
    <property type="match status" value="1"/>
</dbReference>
<accession>K6VB54</accession>
<feature type="domain" description="Lon N-terminal" evidence="1">
    <location>
        <begin position="1"/>
        <end position="197"/>
    </location>
</feature>
<dbReference type="PANTHER" id="PTHR46732:SF8">
    <property type="entry name" value="ATP-DEPENDENT PROTEASE LA (LON) DOMAIN PROTEIN"/>
    <property type="match status" value="1"/>
</dbReference>
<protein>
    <recommendedName>
        <fullName evidence="1">Lon N-terminal domain-containing protein</fullName>
    </recommendedName>
</protein>
<reference evidence="2 3" key="1">
    <citation type="submission" date="2012-08" db="EMBL/GenBank/DDBJ databases">
        <title>Whole genome shotgun sequence of Austwickia chelonae NBRC 105200.</title>
        <authorList>
            <person name="Yoshida I."/>
            <person name="Hosoyama A."/>
            <person name="Tsuchikane K."/>
            <person name="Katsumata H."/>
            <person name="Ando Y."/>
            <person name="Ohji S."/>
            <person name="Hamada M."/>
            <person name="Tamura T."/>
            <person name="Yamazoe A."/>
            <person name="Yamazaki S."/>
            <person name="Fujita N."/>
        </authorList>
    </citation>
    <scope>NUCLEOTIDE SEQUENCE [LARGE SCALE GENOMIC DNA]</scope>
    <source>
        <strain evidence="2 3">NBRC 105200</strain>
    </source>
</reference>
<gene>
    <name evidence="2" type="ORF">AUCHE_27_00030</name>
</gene>
<dbReference type="AlphaFoldDB" id="K6VB54"/>
<evidence type="ECO:0000259" key="1">
    <source>
        <dbReference type="PROSITE" id="PS51787"/>
    </source>
</evidence>
<keyword evidence="3" id="KW-1185">Reference proteome</keyword>
<name>K6VB54_9MICO</name>
<organism evidence="2 3">
    <name type="scientific">Austwickia chelonae NBRC 105200</name>
    <dbReference type="NCBI Taxonomy" id="1184607"/>
    <lineage>
        <taxon>Bacteria</taxon>
        <taxon>Bacillati</taxon>
        <taxon>Actinomycetota</taxon>
        <taxon>Actinomycetes</taxon>
        <taxon>Micrococcales</taxon>
        <taxon>Dermatophilaceae</taxon>
        <taxon>Austwickia</taxon>
    </lineage>
</organism>
<evidence type="ECO:0000313" key="2">
    <source>
        <dbReference type="EMBL" id="GAB79473.1"/>
    </source>
</evidence>
<dbReference type="RefSeq" id="WP_006504232.1">
    <property type="nucleotide sequence ID" value="NZ_BAGZ01000027.1"/>
</dbReference>
<dbReference type="OrthoDB" id="25394at2"/>
<sequence>MSALSLFPLGAVVVPGERLSVRVTERRHLVLLRDLLRSRARGDGSEFGVVAVRWGQDHGEEMPLSLHQVGCSARILDVQESGNAYQLRALGMQRFRLDGFDEGARTPYLKGYVTWLTDRVRDPELVSVLAQRLREAVSDYRDDLGLDEVELPMESAELSHLAMRHVMLEQHDRQRLLEARDVDARLRLALRLTRRETTLQRELGAFPGAYNPATPVAN</sequence>
<dbReference type="PROSITE" id="PS51787">
    <property type="entry name" value="LON_N"/>
    <property type="match status" value="1"/>
</dbReference>
<dbReference type="Pfam" id="PF02190">
    <property type="entry name" value="LON_substr_bdg"/>
    <property type="match status" value="1"/>
</dbReference>
<dbReference type="Proteomes" id="UP000008495">
    <property type="component" value="Unassembled WGS sequence"/>
</dbReference>
<proteinExistence type="predicted"/>
<dbReference type="Gene3D" id="1.20.58.1480">
    <property type="match status" value="1"/>
</dbReference>
<dbReference type="SUPFAM" id="SSF88697">
    <property type="entry name" value="PUA domain-like"/>
    <property type="match status" value="1"/>
</dbReference>
<dbReference type="EMBL" id="BAGZ01000027">
    <property type="protein sequence ID" value="GAB79473.1"/>
    <property type="molecule type" value="Genomic_DNA"/>
</dbReference>
<dbReference type="eggNOG" id="COG2802">
    <property type="taxonomic scope" value="Bacteria"/>
</dbReference>
<dbReference type="PANTHER" id="PTHR46732">
    <property type="entry name" value="ATP-DEPENDENT PROTEASE LA (LON) DOMAIN PROTEIN"/>
    <property type="match status" value="1"/>
</dbReference>